<name>A0A520S3M2_9GAMM</name>
<keyword evidence="1" id="KW-0472">Membrane</keyword>
<feature type="transmembrane region" description="Helical" evidence="1">
    <location>
        <begin position="113"/>
        <end position="139"/>
    </location>
</feature>
<proteinExistence type="predicted"/>
<accession>A0A520S3M2</accession>
<evidence type="ECO:0000313" key="2">
    <source>
        <dbReference type="EMBL" id="RZO77080.1"/>
    </source>
</evidence>
<evidence type="ECO:0008006" key="4">
    <source>
        <dbReference type="Google" id="ProtNLM"/>
    </source>
</evidence>
<sequence length="177" mass="19678">MLSILKYFWQICLLKSGPERIPSRALILLLIFLIYVLTNTVGGVIAQPSQSIGLVIGMVLIEVIVFTVVTLLLLFYKNLSKRLISTCSALLGAGAFIVCIQIPFILLRQFSDITLLIFFSESIWLVCLVWWLAIVGNIYHRSAHISKLQGSAIAFINMLLVATVVLIAFPPPQIVTF</sequence>
<feature type="transmembrane region" description="Helical" evidence="1">
    <location>
        <begin position="151"/>
        <end position="169"/>
    </location>
</feature>
<keyword evidence="1" id="KW-0812">Transmembrane</keyword>
<protein>
    <recommendedName>
        <fullName evidence="4">Yip1 domain-containing protein</fullName>
    </recommendedName>
</protein>
<feature type="transmembrane region" description="Helical" evidence="1">
    <location>
        <begin position="52"/>
        <end position="76"/>
    </location>
</feature>
<reference evidence="2 3" key="1">
    <citation type="submission" date="2019-02" db="EMBL/GenBank/DDBJ databases">
        <title>Prokaryotic population dynamics and viral predation in marine succession experiment using metagenomics: the confinement effect.</title>
        <authorList>
            <person name="Haro-Moreno J.M."/>
            <person name="Rodriguez-Valera F."/>
            <person name="Lopez-Perez M."/>
        </authorList>
    </citation>
    <scope>NUCLEOTIDE SEQUENCE [LARGE SCALE GENOMIC DNA]</scope>
    <source>
        <strain evidence="2">MED-G157</strain>
    </source>
</reference>
<dbReference type="EMBL" id="SHAG01000005">
    <property type="protein sequence ID" value="RZO77080.1"/>
    <property type="molecule type" value="Genomic_DNA"/>
</dbReference>
<feature type="transmembrane region" description="Helical" evidence="1">
    <location>
        <begin position="83"/>
        <end position="107"/>
    </location>
</feature>
<dbReference type="AlphaFoldDB" id="A0A520S3M2"/>
<feature type="transmembrane region" description="Helical" evidence="1">
    <location>
        <begin position="25"/>
        <end position="46"/>
    </location>
</feature>
<evidence type="ECO:0000313" key="3">
    <source>
        <dbReference type="Proteomes" id="UP000316199"/>
    </source>
</evidence>
<organism evidence="2 3">
    <name type="scientific">OM182 bacterium</name>
    <dbReference type="NCBI Taxonomy" id="2510334"/>
    <lineage>
        <taxon>Bacteria</taxon>
        <taxon>Pseudomonadati</taxon>
        <taxon>Pseudomonadota</taxon>
        <taxon>Gammaproteobacteria</taxon>
        <taxon>OMG group</taxon>
        <taxon>OM182 clade</taxon>
    </lineage>
</organism>
<comment type="caution">
    <text evidence="2">The sequence shown here is derived from an EMBL/GenBank/DDBJ whole genome shotgun (WGS) entry which is preliminary data.</text>
</comment>
<dbReference type="Proteomes" id="UP000316199">
    <property type="component" value="Unassembled WGS sequence"/>
</dbReference>
<evidence type="ECO:0000256" key="1">
    <source>
        <dbReference type="SAM" id="Phobius"/>
    </source>
</evidence>
<keyword evidence="1" id="KW-1133">Transmembrane helix</keyword>
<gene>
    <name evidence="2" type="ORF">EVA68_02390</name>
</gene>